<reference evidence="1 2" key="1">
    <citation type="journal article" date="2018" name="Nat. Ecol. Evol.">
        <title>Pezizomycetes genomes reveal the molecular basis of ectomycorrhizal truffle lifestyle.</title>
        <authorList>
            <person name="Murat C."/>
            <person name="Payen T."/>
            <person name="Noel B."/>
            <person name="Kuo A."/>
            <person name="Morin E."/>
            <person name="Chen J."/>
            <person name="Kohler A."/>
            <person name="Krizsan K."/>
            <person name="Balestrini R."/>
            <person name="Da Silva C."/>
            <person name="Montanini B."/>
            <person name="Hainaut M."/>
            <person name="Levati E."/>
            <person name="Barry K.W."/>
            <person name="Belfiori B."/>
            <person name="Cichocki N."/>
            <person name="Clum A."/>
            <person name="Dockter R.B."/>
            <person name="Fauchery L."/>
            <person name="Guy J."/>
            <person name="Iotti M."/>
            <person name="Le Tacon F."/>
            <person name="Lindquist E.A."/>
            <person name="Lipzen A."/>
            <person name="Malagnac F."/>
            <person name="Mello A."/>
            <person name="Molinier V."/>
            <person name="Miyauchi S."/>
            <person name="Poulain J."/>
            <person name="Riccioni C."/>
            <person name="Rubini A."/>
            <person name="Sitrit Y."/>
            <person name="Splivallo R."/>
            <person name="Traeger S."/>
            <person name="Wang M."/>
            <person name="Zifcakova L."/>
            <person name="Wipf D."/>
            <person name="Zambonelli A."/>
            <person name="Paolocci F."/>
            <person name="Nowrousian M."/>
            <person name="Ottonello S."/>
            <person name="Baldrian P."/>
            <person name="Spatafora J.W."/>
            <person name="Henrissat B."/>
            <person name="Nagy L.G."/>
            <person name="Aury J.M."/>
            <person name="Wincker P."/>
            <person name="Grigoriev I.V."/>
            <person name="Bonfante P."/>
            <person name="Martin F.M."/>
        </authorList>
    </citation>
    <scope>NUCLEOTIDE SEQUENCE [LARGE SCALE GENOMIC DNA]</scope>
    <source>
        <strain evidence="1 2">ATCC MYA-4762</strain>
    </source>
</reference>
<accession>A0A3N4LN31</accession>
<name>A0A3N4LN31_9PEZI</name>
<gene>
    <name evidence="1" type="ORF">L211DRAFT_348627</name>
</gene>
<protein>
    <submittedName>
        <fullName evidence="1">Uncharacterized protein</fullName>
    </submittedName>
</protein>
<dbReference type="EMBL" id="ML121554">
    <property type="protein sequence ID" value="RPB22091.1"/>
    <property type="molecule type" value="Genomic_DNA"/>
</dbReference>
<keyword evidence="2" id="KW-1185">Reference proteome</keyword>
<evidence type="ECO:0000313" key="2">
    <source>
        <dbReference type="Proteomes" id="UP000267821"/>
    </source>
</evidence>
<dbReference type="InParanoid" id="A0A3N4LN31"/>
<evidence type="ECO:0000313" key="1">
    <source>
        <dbReference type="EMBL" id="RPB22091.1"/>
    </source>
</evidence>
<dbReference type="AlphaFoldDB" id="A0A3N4LN31"/>
<sequence length="125" mass="13894">MAMASYRTSTSYSASISLYWSFTSARWFNTDSLLRIKDLPSISIGEWRLSRSHGLDCNLNSAGKTCAGELDFSEHDEDLIEEDIFDELSPLQNQGAGEYVFESDLLADTNVARTSDAMALSFLCT</sequence>
<proteinExistence type="predicted"/>
<dbReference type="Proteomes" id="UP000267821">
    <property type="component" value="Unassembled WGS sequence"/>
</dbReference>
<organism evidence="1 2">
    <name type="scientific">Terfezia boudieri ATCC MYA-4762</name>
    <dbReference type="NCBI Taxonomy" id="1051890"/>
    <lineage>
        <taxon>Eukaryota</taxon>
        <taxon>Fungi</taxon>
        <taxon>Dikarya</taxon>
        <taxon>Ascomycota</taxon>
        <taxon>Pezizomycotina</taxon>
        <taxon>Pezizomycetes</taxon>
        <taxon>Pezizales</taxon>
        <taxon>Pezizaceae</taxon>
        <taxon>Terfezia</taxon>
    </lineage>
</organism>